<accession>A0AAV0Y6M2</accession>
<evidence type="ECO:0000313" key="2">
    <source>
        <dbReference type="Proteomes" id="UP001160148"/>
    </source>
</evidence>
<dbReference type="SUPFAM" id="SSF53098">
    <property type="entry name" value="Ribonuclease H-like"/>
    <property type="match status" value="1"/>
</dbReference>
<name>A0AAV0Y6M2_9HEMI</name>
<gene>
    <name evidence="1" type="ORF">MEUPH1_LOCUS29222</name>
</gene>
<dbReference type="PANTHER" id="PTHR47501:SF5">
    <property type="entry name" value="HAT C-TERMINAL DIMERISATION DOMAIN-CONTAINING PROTEIN"/>
    <property type="match status" value="1"/>
</dbReference>
<evidence type="ECO:0000313" key="1">
    <source>
        <dbReference type="EMBL" id="CAI6375767.1"/>
    </source>
</evidence>
<evidence type="ECO:0008006" key="3">
    <source>
        <dbReference type="Google" id="ProtNLM"/>
    </source>
</evidence>
<dbReference type="PANTHER" id="PTHR47501">
    <property type="entry name" value="TRANSPOSASE-RELATED"/>
    <property type="match status" value="1"/>
</dbReference>
<dbReference type="InterPro" id="IPR012337">
    <property type="entry name" value="RNaseH-like_sf"/>
</dbReference>
<sequence length="156" mass="17978">MESVYTVFDINDKIVFSTTDNGSNFVKSFKVYESDDFDISDENTDGTAYVNIADLFDEAEDIDYILPKHHRCAAHTLNLIATNDIEKELASVKSKSLTLWNYKQQCRATFAKANNLWNKQNRYTQVADSIKECFDCVTQLVLCVLKKKILILWKIM</sequence>
<organism evidence="1 2">
    <name type="scientific">Macrosiphum euphorbiae</name>
    <name type="common">potato aphid</name>
    <dbReference type="NCBI Taxonomy" id="13131"/>
    <lineage>
        <taxon>Eukaryota</taxon>
        <taxon>Metazoa</taxon>
        <taxon>Ecdysozoa</taxon>
        <taxon>Arthropoda</taxon>
        <taxon>Hexapoda</taxon>
        <taxon>Insecta</taxon>
        <taxon>Pterygota</taxon>
        <taxon>Neoptera</taxon>
        <taxon>Paraneoptera</taxon>
        <taxon>Hemiptera</taxon>
        <taxon>Sternorrhyncha</taxon>
        <taxon>Aphidomorpha</taxon>
        <taxon>Aphidoidea</taxon>
        <taxon>Aphididae</taxon>
        <taxon>Macrosiphini</taxon>
        <taxon>Macrosiphum</taxon>
    </lineage>
</organism>
<proteinExistence type="predicted"/>
<protein>
    <recommendedName>
        <fullName evidence="3">Transposase</fullName>
    </recommendedName>
</protein>
<keyword evidence="2" id="KW-1185">Reference proteome</keyword>
<dbReference type="AlphaFoldDB" id="A0AAV0Y6M2"/>
<comment type="caution">
    <text evidence="1">The sequence shown here is derived from an EMBL/GenBank/DDBJ whole genome shotgun (WGS) entry which is preliminary data.</text>
</comment>
<reference evidence="1 2" key="1">
    <citation type="submission" date="2023-01" db="EMBL/GenBank/DDBJ databases">
        <authorList>
            <person name="Whitehead M."/>
        </authorList>
    </citation>
    <scope>NUCLEOTIDE SEQUENCE [LARGE SCALE GENOMIC DNA]</scope>
</reference>
<dbReference type="EMBL" id="CARXXK010001361">
    <property type="protein sequence ID" value="CAI6375767.1"/>
    <property type="molecule type" value="Genomic_DNA"/>
</dbReference>
<dbReference type="Proteomes" id="UP001160148">
    <property type="component" value="Unassembled WGS sequence"/>
</dbReference>